<dbReference type="CDD" id="cd09317">
    <property type="entry name" value="TDT_Mae1_like"/>
    <property type="match status" value="1"/>
</dbReference>
<dbReference type="Gene3D" id="1.50.10.150">
    <property type="entry name" value="Voltage-dependent anion channel"/>
    <property type="match status" value="1"/>
</dbReference>
<dbReference type="GeneID" id="75827891"/>
<dbReference type="GO" id="GO:0016020">
    <property type="term" value="C:membrane"/>
    <property type="evidence" value="ECO:0007669"/>
    <property type="project" value="UniProtKB-SubCell"/>
</dbReference>
<dbReference type="GO" id="GO:0015140">
    <property type="term" value="F:malate transmembrane transporter activity"/>
    <property type="evidence" value="ECO:0007669"/>
    <property type="project" value="InterPro"/>
</dbReference>
<keyword evidence="2 6" id="KW-0812">Transmembrane</keyword>
<accession>A0A9P9Y374</accession>
<feature type="transmembrane region" description="Helical" evidence="6">
    <location>
        <begin position="333"/>
        <end position="354"/>
    </location>
</feature>
<name>A0A9P9Y374_9HYPO</name>
<evidence type="ECO:0000313" key="7">
    <source>
        <dbReference type="EMBL" id="KAI6782515.1"/>
    </source>
</evidence>
<dbReference type="PANTHER" id="PTHR31162">
    <property type="entry name" value="MALIC ACID TRANSPORT PROTEIN-RELATED"/>
    <property type="match status" value="1"/>
</dbReference>
<dbReference type="PANTHER" id="PTHR31162:SF0">
    <property type="entry name" value="MALIC ACID TRANSPORT PROTEIN"/>
    <property type="match status" value="1"/>
</dbReference>
<feature type="transmembrane region" description="Helical" evidence="6">
    <location>
        <begin position="360"/>
        <end position="378"/>
    </location>
</feature>
<evidence type="ECO:0000256" key="4">
    <source>
        <dbReference type="ARBA" id="ARBA00023136"/>
    </source>
</evidence>
<feature type="transmembrane region" description="Helical" evidence="6">
    <location>
        <begin position="177"/>
        <end position="196"/>
    </location>
</feature>
<keyword evidence="8" id="KW-1185">Reference proteome</keyword>
<dbReference type="InterPro" id="IPR038665">
    <property type="entry name" value="Voltage-dep_anion_channel_sf"/>
</dbReference>
<comment type="subcellular location">
    <subcellularLocation>
        <location evidence="1">Membrane</location>
        <topology evidence="1">Multi-pass membrane protein</topology>
    </subcellularLocation>
</comment>
<reference evidence="7" key="1">
    <citation type="journal article" date="2021" name="J Fungi (Basel)">
        <title>Genomic and Metabolomic Analyses of the Marine Fungus Emericellopsis cladophorae: Insights into Saltwater Adaptability Mechanisms and Its Biosynthetic Potential.</title>
        <authorList>
            <person name="Goncalves M.F.M."/>
            <person name="Hilario S."/>
            <person name="Van de Peer Y."/>
            <person name="Esteves A.C."/>
            <person name="Alves A."/>
        </authorList>
    </citation>
    <scope>NUCLEOTIDE SEQUENCE</scope>
    <source>
        <strain evidence="7">MUM 19.33</strain>
    </source>
</reference>
<dbReference type="RefSeq" id="XP_051363371.1">
    <property type="nucleotide sequence ID" value="XM_051505342.1"/>
</dbReference>
<reference evidence="7" key="2">
    <citation type="submission" date="2022-07" db="EMBL/GenBank/DDBJ databases">
        <authorList>
            <person name="Goncalves M.F.M."/>
            <person name="Hilario S."/>
            <person name="Van De Peer Y."/>
            <person name="Esteves A.C."/>
            <person name="Alves A."/>
        </authorList>
    </citation>
    <scope>NUCLEOTIDE SEQUENCE</scope>
    <source>
        <strain evidence="7">MUM 19.33</strain>
    </source>
</reference>
<dbReference type="EMBL" id="JAGIXG020000013">
    <property type="protein sequence ID" value="KAI6782515.1"/>
    <property type="molecule type" value="Genomic_DNA"/>
</dbReference>
<keyword evidence="4 6" id="KW-0472">Membrane</keyword>
<dbReference type="Pfam" id="PF03595">
    <property type="entry name" value="SLAC1"/>
    <property type="match status" value="1"/>
</dbReference>
<evidence type="ECO:0000256" key="1">
    <source>
        <dbReference type="ARBA" id="ARBA00004141"/>
    </source>
</evidence>
<feature type="transmembrane region" description="Helical" evidence="6">
    <location>
        <begin position="136"/>
        <end position="165"/>
    </location>
</feature>
<evidence type="ECO:0000256" key="3">
    <source>
        <dbReference type="ARBA" id="ARBA00022989"/>
    </source>
</evidence>
<feature type="transmembrane region" description="Helical" evidence="6">
    <location>
        <begin position="247"/>
        <end position="268"/>
    </location>
</feature>
<evidence type="ECO:0000256" key="5">
    <source>
        <dbReference type="SAM" id="MobiDB-lite"/>
    </source>
</evidence>
<feature type="transmembrane region" description="Helical" evidence="6">
    <location>
        <begin position="108"/>
        <end position="130"/>
    </location>
</feature>
<feature type="transmembrane region" description="Helical" evidence="6">
    <location>
        <begin position="202"/>
        <end position="226"/>
    </location>
</feature>
<evidence type="ECO:0000256" key="2">
    <source>
        <dbReference type="ARBA" id="ARBA00022692"/>
    </source>
</evidence>
<dbReference type="Proteomes" id="UP001055219">
    <property type="component" value="Unassembled WGS sequence"/>
</dbReference>
<feature type="transmembrane region" description="Helical" evidence="6">
    <location>
        <begin position="68"/>
        <end position="88"/>
    </location>
</feature>
<keyword evidence="3 6" id="KW-1133">Transmembrane helix</keyword>
<dbReference type="AlphaFoldDB" id="A0A9P9Y374"/>
<feature type="compositionally biased region" description="Acidic residues" evidence="5">
    <location>
        <begin position="1"/>
        <end position="11"/>
    </location>
</feature>
<dbReference type="OrthoDB" id="2901184at2759"/>
<dbReference type="InterPro" id="IPR030185">
    <property type="entry name" value="Mae1"/>
</dbReference>
<evidence type="ECO:0008006" key="9">
    <source>
        <dbReference type="Google" id="ProtNLM"/>
    </source>
</evidence>
<organism evidence="7 8">
    <name type="scientific">Emericellopsis cladophorae</name>
    <dbReference type="NCBI Taxonomy" id="2686198"/>
    <lineage>
        <taxon>Eukaryota</taxon>
        <taxon>Fungi</taxon>
        <taxon>Dikarya</taxon>
        <taxon>Ascomycota</taxon>
        <taxon>Pezizomycotina</taxon>
        <taxon>Sordariomycetes</taxon>
        <taxon>Hypocreomycetidae</taxon>
        <taxon>Hypocreales</taxon>
        <taxon>Bionectriaceae</taxon>
        <taxon>Emericellopsis</taxon>
    </lineage>
</organism>
<gene>
    <name evidence="7" type="ORF">J7T54_001372</name>
</gene>
<proteinExistence type="predicted"/>
<evidence type="ECO:0000313" key="8">
    <source>
        <dbReference type="Proteomes" id="UP001055219"/>
    </source>
</evidence>
<sequence>MDADTPEEPEMERDKEHPTEASPTSQRLGLRPRLEHFTWANFTCTQSTGAIAILLSETPHQFPGLRTAGLVIFLLNLVLLTLFSLAMLARFHFHPQTARGSFTHLPELFFVGSFWLSIATVIMCIQKYGVPHTGPWLVIVVRVLFWAYAAVSLLFSSTLFVVVFLKVTVEPQKISPAAFLMIYCTMLTGTIAATIVETQPPAQRLAIIVAGISYQGLGWTMSLVLMPHILGSLLRNGAGRANQRPGLFIPVGSAAFTMVSVVGCANYIPVEYGYFAAHPEAAEVLRVVALWMAIFLWVFTFWLFLLALLVNLPTTFPRIQGRRRLQARMGFSLSWWGIIFPNVGFTIATTYIGQSLESEAILWVATAMTVLLFAVWLLDVCLHVKAILTGQIMWPGKDEDA</sequence>
<protein>
    <recommendedName>
        <fullName evidence="9">Malic acid transport protein</fullName>
    </recommendedName>
</protein>
<dbReference type="InterPro" id="IPR004695">
    <property type="entry name" value="SLAC1/Mae1/Ssu1/TehA"/>
</dbReference>
<feature type="transmembrane region" description="Helical" evidence="6">
    <location>
        <begin position="288"/>
        <end position="312"/>
    </location>
</feature>
<evidence type="ECO:0000256" key="6">
    <source>
        <dbReference type="SAM" id="Phobius"/>
    </source>
</evidence>
<comment type="caution">
    <text evidence="7">The sequence shown here is derived from an EMBL/GenBank/DDBJ whole genome shotgun (WGS) entry which is preliminary data.</text>
</comment>
<feature type="region of interest" description="Disordered" evidence="5">
    <location>
        <begin position="1"/>
        <end position="27"/>
    </location>
</feature>